<dbReference type="PROSITE" id="PS50949">
    <property type="entry name" value="HTH_GNTR"/>
    <property type="match status" value="1"/>
</dbReference>
<dbReference type="Gene3D" id="3.40.1410.10">
    <property type="entry name" value="Chorismate lyase-like"/>
    <property type="match status" value="1"/>
</dbReference>
<dbReference type="EMBL" id="HE965806">
    <property type="protein sequence ID" value="CCJ56018.1"/>
    <property type="molecule type" value="Genomic_DNA"/>
</dbReference>
<dbReference type="Pfam" id="PF00392">
    <property type="entry name" value="GntR"/>
    <property type="match status" value="1"/>
</dbReference>
<dbReference type="SUPFAM" id="SSF64288">
    <property type="entry name" value="Chorismate lyase-like"/>
    <property type="match status" value="1"/>
</dbReference>
<dbReference type="Gene3D" id="1.10.10.10">
    <property type="entry name" value="Winged helix-like DNA-binding domain superfamily/Winged helix DNA-binding domain"/>
    <property type="match status" value="1"/>
</dbReference>
<keyword evidence="3" id="KW-0804">Transcription</keyword>
<dbReference type="PANTHER" id="PTHR44846:SF1">
    <property type="entry name" value="MANNOSYL-D-GLYCERATE TRANSPORT_METABOLISM SYSTEM REPRESSOR MNGR-RELATED"/>
    <property type="match status" value="1"/>
</dbReference>
<dbReference type="KEGG" id="bbh:BN112_4104"/>
<dbReference type="InterPro" id="IPR036390">
    <property type="entry name" value="WH_DNA-bd_sf"/>
</dbReference>
<evidence type="ECO:0000259" key="4">
    <source>
        <dbReference type="PROSITE" id="PS50949"/>
    </source>
</evidence>
<gene>
    <name evidence="5" type="ORF">BN112_4104</name>
</gene>
<name>A0A0C6PBK4_BORBO</name>
<evidence type="ECO:0000313" key="5">
    <source>
        <dbReference type="EMBL" id="CCJ56018.1"/>
    </source>
</evidence>
<dbReference type="GeneID" id="93205643"/>
<sequence>MLMNTSLRRSTPAGGQIVVNAERPAVFDQLHRPNYSGIPKYRLVLNAIAEGIESGHWKPGERLPTEDDLVQMTSYSLGTVQRALRILVDQGLVVREHGLGTFVAQQQLRIQDPWHCRFLADDGVGFLPVYSTIISRDYASGEGEWQRYFDTAAGAQVILIERTINVGNEFEVFTRFYVDRNVFPSLWDTPMEKLNGLNFKKQITQELNVPVTKIDHFVAMEPFDPTVAGYTKTPPYAAGIALQVVACMGQERCIYYQKFFIPPTKRVLSIPDQLTD</sequence>
<dbReference type="RefSeq" id="WP_003814804.1">
    <property type="nucleotide sequence ID" value="NC_019382.1"/>
</dbReference>
<dbReference type="HOGENOM" id="CLU_063236_8_2_4"/>
<dbReference type="CDD" id="cd07377">
    <property type="entry name" value="WHTH_GntR"/>
    <property type="match status" value="1"/>
</dbReference>
<dbReference type="InterPro" id="IPR036388">
    <property type="entry name" value="WH-like_DNA-bd_sf"/>
</dbReference>
<dbReference type="GO" id="GO:0003677">
    <property type="term" value="F:DNA binding"/>
    <property type="evidence" value="ECO:0007669"/>
    <property type="project" value="UniProtKB-KW"/>
</dbReference>
<evidence type="ECO:0000313" key="6">
    <source>
        <dbReference type="Proteomes" id="UP000007564"/>
    </source>
</evidence>
<evidence type="ECO:0000256" key="1">
    <source>
        <dbReference type="ARBA" id="ARBA00023015"/>
    </source>
</evidence>
<reference evidence="5 6" key="1">
    <citation type="journal article" date="2012" name="BMC Genomics">
        <title>Comparative genomics of the classical Bordetella subspecies: the evolution and exchange of virulence-associated diversity amongst closely related pathogens.</title>
        <authorList>
            <person name="Park J."/>
            <person name="Zhang Y."/>
            <person name="Buboltz A.M."/>
            <person name="Zhang X."/>
            <person name="Schuster S.C."/>
            <person name="Ahuja U."/>
            <person name="Liu M."/>
            <person name="Miller J.F."/>
            <person name="Sebaihia M."/>
            <person name="Bentley S.D."/>
            <person name="Parkhill J."/>
            <person name="Harvill E.T."/>
        </authorList>
    </citation>
    <scope>NUCLEOTIDE SEQUENCE [LARGE SCALE GENOMIC DNA]</scope>
    <source>
        <strain evidence="5 6">253</strain>
    </source>
</reference>
<dbReference type="InterPro" id="IPR050679">
    <property type="entry name" value="Bact_HTH_transcr_reg"/>
</dbReference>
<protein>
    <submittedName>
        <fullName evidence="5">GntR family transcriptional regulator</fullName>
    </submittedName>
</protein>
<dbReference type="GO" id="GO:0003700">
    <property type="term" value="F:DNA-binding transcription factor activity"/>
    <property type="evidence" value="ECO:0007669"/>
    <property type="project" value="InterPro"/>
</dbReference>
<proteinExistence type="predicted"/>
<dbReference type="Proteomes" id="UP000007564">
    <property type="component" value="Chromosome"/>
</dbReference>
<organism evidence="5 6">
    <name type="scientific">Bordetella bronchiseptica 253</name>
    <dbReference type="NCBI Taxonomy" id="568707"/>
    <lineage>
        <taxon>Bacteria</taxon>
        <taxon>Pseudomonadati</taxon>
        <taxon>Pseudomonadota</taxon>
        <taxon>Betaproteobacteria</taxon>
        <taxon>Burkholderiales</taxon>
        <taxon>Alcaligenaceae</taxon>
        <taxon>Bordetella</taxon>
    </lineage>
</organism>
<evidence type="ECO:0000256" key="2">
    <source>
        <dbReference type="ARBA" id="ARBA00023125"/>
    </source>
</evidence>
<dbReference type="GO" id="GO:0045892">
    <property type="term" value="P:negative regulation of DNA-templated transcription"/>
    <property type="evidence" value="ECO:0007669"/>
    <property type="project" value="TreeGrafter"/>
</dbReference>
<accession>A0A0C6PBK4</accession>
<dbReference type="AlphaFoldDB" id="A0A0C6PBK4"/>
<keyword evidence="2" id="KW-0238">DNA-binding</keyword>
<dbReference type="PANTHER" id="PTHR44846">
    <property type="entry name" value="MANNOSYL-D-GLYCERATE TRANSPORT/METABOLISM SYSTEM REPRESSOR MNGR-RELATED"/>
    <property type="match status" value="1"/>
</dbReference>
<evidence type="ECO:0000256" key="3">
    <source>
        <dbReference type="ARBA" id="ARBA00023163"/>
    </source>
</evidence>
<dbReference type="InterPro" id="IPR028978">
    <property type="entry name" value="Chorismate_lyase_/UTRA_dom_sf"/>
</dbReference>
<dbReference type="InterPro" id="IPR000524">
    <property type="entry name" value="Tscrpt_reg_HTH_GntR"/>
</dbReference>
<dbReference type="SUPFAM" id="SSF46785">
    <property type="entry name" value="Winged helix' DNA-binding domain"/>
    <property type="match status" value="1"/>
</dbReference>
<feature type="domain" description="HTH gntR-type" evidence="4">
    <location>
        <begin position="38"/>
        <end position="106"/>
    </location>
</feature>
<keyword evidence="1" id="KW-0805">Transcription regulation</keyword>
<dbReference type="OrthoDB" id="7173258at2"/>
<dbReference type="SMART" id="SM00345">
    <property type="entry name" value="HTH_GNTR"/>
    <property type="match status" value="1"/>
</dbReference>